<dbReference type="AlphaFoldDB" id="K1W4T8"/>
<dbReference type="InParanoid" id="K1W4T8"/>
<gene>
    <name evidence="2" type="ORF">A1Q2_01911</name>
</gene>
<feature type="region of interest" description="Disordered" evidence="1">
    <location>
        <begin position="242"/>
        <end position="295"/>
    </location>
</feature>
<evidence type="ECO:0000313" key="2">
    <source>
        <dbReference type="EMBL" id="EKD03898.1"/>
    </source>
</evidence>
<accession>K1W4T8</accession>
<sequence length="515" mass="56199">MASKLANCEPPGPLGYDEYWRVGDFELITSDGVCFRVSSTFLGCWSGMLDAGSGPKIIELDEPSIGVHGFLSSVENQRLDQLWMEQDLFARAVSVLSFMARFGCDAVLEIALASLKRRVQIGKWPRFLLFLVGAILRCPTLCEEAVTPSPEYVPDATWGTFATALRPPLACGGLGACTLDFRGHIKQTLDALPTEYLCALAAWDAATHMLATRLPESVKFGDYLDMFLGKPTVVGYTQRRAYKSSQAMQRQMPIKPRKHNGTHENISPRQHRLPRNTPASGQSDSATASAGPSLDPRLSRRLALAKHSKNARQQVVEPVVLLKVSVVNGPCPHHSNTCDSYKPSACPVQRAAGAAVQCAGPHCTHQAPKQPNNHVALPFDSQATHPATQYDVQPASQQTTQQLAGQPAKQPTQQPSKGFVKRAMDRSKRQLSKLIAKMSFTPRVKHSHEAAVNHSLEQSDQTTKQTSEQPQTSLPPRSPPPRAEAPLVALPRSPPSPVLDPSAGLSECKNHRKRT</sequence>
<feature type="region of interest" description="Disordered" evidence="1">
    <location>
        <begin position="390"/>
        <end position="515"/>
    </location>
</feature>
<dbReference type="EMBL" id="AMBO01000240">
    <property type="protein sequence ID" value="EKD03898.1"/>
    <property type="molecule type" value="Genomic_DNA"/>
</dbReference>
<evidence type="ECO:0000256" key="1">
    <source>
        <dbReference type="SAM" id="MobiDB-lite"/>
    </source>
</evidence>
<protein>
    <submittedName>
        <fullName evidence="2">Uncharacterized protein</fullName>
    </submittedName>
</protein>
<reference evidence="2 3" key="1">
    <citation type="journal article" date="2012" name="Eukaryot. Cell">
        <title>Genome sequence of the Trichosporon asahii environmental strain CBS 8904.</title>
        <authorList>
            <person name="Yang R.Y."/>
            <person name="Li H.T."/>
            <person name="Zhu H."/>
            <person name="Zhou G.P."/>
            <person name="Wang M."/>
            <person name="Wang L."/>
        </authorList>
    </citation>
    <scope>NUCLEOTIDE SEQUENCE [LARGE SCALE GENOMIC DNA]</scope>
    <source>
        <strain evidence="2 3">CBS 8904</strain>
    </source>
</reference>
<organism evidence="2 3">
    <name type="scientific">Trichosporon asahii var. asahii (strain CBS 8904)</name>
    <name type="common">Yeast</name>
    <dbReference type="NCBI Taxonomy" id="1220162"/>
    <lineage>
        <taxon>Eukaryota</taxon>
        <taxon>Fungi</taxon>
        <taxon>Dikarya</taxon>
        <taxon>Basidiomycota</taxon>
        <taxon>Agaricomycotina</taxon>
        <taxon>Tremellomycetes</taxon>
        <taxon>Trichosporonales</taxon>
        <taxon>Trichosporonaceae</taxon>
        <taxon>Trichosporon</taxon>
    </lineage>
</organism>
<proteinExistence type="predicted"/>
<feature type="compositionally biased region" description="Polar residues" evidence="1">
    <location>
        <begin position="277"/>
        <end position="290"/>
    </location>
</feature>
<comment type="caution">
    <text evidence="2">The sequence shown here is derived from an EMBL/GenBank/DDBJ whole genome shotgun (WGS) entry which is preliminary data.</text>
</comment>
<keyword evidence="3" id="KW-1185">Reference proteome</keyword>
<feature type="compositionally biased region" description="Polar residues" evidence="1">
    <location>
        <begin position="455"/>
        <end position="468"/>
    </location>
</feature>
<dbReference type="HOGENOM" id="CLU_590775_0_0_1"/>
<dbReference type="Proteomes" id="UP000006757">
    <property type="component" value="Unassembled WGS sequence"/>
</dbReference>
<evidence type="ECO:0000313" key="3">
    <source>
        <dbReference type="Proteomes" id="UP000006757"/>
    </source>
</evidence>
<name>K1W4T8_TRIAC</name>
<feature type="compositionally biased region" description="Polar residues" evidence="1">
    <location>
        <begin position="390"/>
        <end position="416"/>
    </location>
</feature>